<dbReference type="InterPro" id="IPR046351">
    <property type="entry name" value="UTP4"/>
</dbReference>
<dbReference type="InterPro" id="IPR036322">
    <property type="entry name" value="WD40_repeat_dom_sf"/>
</dbReference>
<feature type="region of interest" description="Disordered" evidence="2">
    <location>
        <begin position="208"/>
        <end position="228"/>
    </location>
</feature>
<dbReference type="EMBL" id="MU155194">
    <property type="protein sequence ID" value="KAF9480459.1"/>
    <property type="molecule type" value="Genomic_DNA"/>
</dbReference>
<feature type="compositionally biased region" description="Basic and acidic residues" evidence="2">
    <location>
        <begin position="471"/>
        <end position="485"/>
    </location>
</feature>
<evidence type="ECO:0000256" key="1">
    <source>
        <dbReference type="PROSITE-ProRule" id="PRU00221"/>
    </source>
</evidence>
<comment type="caution">
    <text evidence="3">The sequence shown here is derived from an EMBL/GenBank/DDBJ whole genome shotgun (WGS) entry which is preliminary data.</text>
</comment>
<dbReference type="GO" id="GO:0034455">
    <property type="term" value="C:t-UTP complex"/>
    <property type="evidence" value="ECO:0007669"/>
    <property type="project" value="TreeGrafter"/>
</dbReference>
<evidence type="ECO:0000256" key="2">
    <source>
        <dbReference type="SAM" id="MobiDB-lite"/>
    </source>
</evidence>
<feature type="compositionally biased region" description="Acidic residues" evidence="2">
    <location>
        <begin position="661"/>
        <end position="673"/>
    </location>
</feature>
<keyword evidence="4" id="KW-1185">Reference proteome</keyword>
<dbReference type="Gene3D" id="2.130.10.10">
    <property type="entry name" value="YVTN repeat-like/Quinoprotein amine dehydrogenase"/>
    <property type="match status" value="3"/>
</dbReference>
<feature type="compositionally biased region" description="Pro residues" evidence="2">
    <location>
        <begin position="827"/>
        <end position="836"/>
    </location>
</feature>
<dbReference type="GO" id="GO:0003723">
    <property type="term" value="F:RNA binding"/>
    <property type="evidence" value="ECO:0007669"/>
    <property type="project" value="TreeGrafter"/>
</dbReference>
<reference evidence="3" key="1">
    <citation type="submission" date="2020-11" db="EMBL/GenBank/DDBJ databases">
        <authorList>
            <consortium name="DOE Joint Genome Institute"/>
            <person name="Ahrendt S."/>
            <person name="Riley R."/>
            <person name="Andreopoulos W."/>
            <person name="Labutti K."/>
            <person name="Pangilinan J."/>
            <person name="Ruiz-Duenas F.J."/>
            <person name="Barrasa J.M."/>
            <person name="Sanchez-Garcia M."/>
            <person name="Camarero S."/>
            <person name="Miyauchi S."/>
            <person name="Serrano A."/>
            <person name="Linde D."/>
            <person name="Babiker R."/>
            <person name="Drula E."/>
            <person name="Ayuso-Fernandez I."/>
            <person name="Pacheco R."/>
            <person name="Padilla G."/>
            <person name="Ferreira P."/>
            <person name="Barriuso J."/>
            <person name="Kellner H."/>
            <person name="Castanera R."/>
            <person name="Alfaro M."/>
            <person name="Ramirez L."/>
            <person name="Pisabarro A.G."/>
            <person name="Kuo A."/>
            <person name="Tritt A."/>
            <person name="Lipzen A."/>
            <person name="He G."/>
            <person name="Yan M."/>
            <person name="Ng V."/>
            <person name="Cullen D."/>
            <person name="Martin F."/>
            <person name="Rosso M.-N."/>
            <person name="Henrissat B."/>
            <person name="Hibbett D."/>
            <person name="Martinez A.T."/>
            <person name="Grigoriev I.V."/>
        </authorList>
    </citation>
    <scope>NUCLEOTIDE SEQUENCE</scope>
    <source>
        <strain evidence="3">CIRM-BRFM 674</strain>
    </source>
</reference>
<evidence type="ECO:0000313" key="3">
    <source>
        <dbReference type="EMBL" id="KAF9480459.1"/>
    </source>
</evidence>
<proteinExistence type="predicted"/>
<dbReference type="OrthoDB" id="8883818at2759"/>
<dbReference type="PANTHER" id="PTHR44163">
    <property type="entry name" value="U3 SMALL NUCLEOLAR RNA-ASSOCIATED PROTEIN 4 HOMOLOG"/>
    <property type="match status" value="1"/>
</dbReference>
<feature type="region of interest" description="Disordered" evidence="2">
    <location>
        <begin position="631"/>
        <end position="674"/>
    </location>
</feature>
<feature type="region of interest" description="Disordered" evidence="2">
    <location>
        <begin position="816"/>
        <end position="848"/>
    </location>
</feature>
<feature type="region of interest" description="Disordered" evidence="2">
    <location>
        <begin position="471"/>
        <end position="490"/>
    </location>
</feature>
<dbReference type="PROSITE" id="PS50082">
    <property type="entry name" value="WD_REPEATS_2"/>
    <property type="match status" value="1"/>
</dbReference>
<feature type="repeat" description="WD" evidence="1">
    <location>
        <begin position="235"/>
        <end position="257"/>
    </location>
</feature>
<sequence length="902" mass="99720">MDRKRETTTLALHRCRFVDYAPSAITALAYPPLPLPSVKGKKKTTAGKQPLKFGLLAVGHANGNIDICEWMGADRESQCAQAWVVRKTLPGPYPSKVDSLAFTIRHPDDLGPDDVPTQSDLRLFSSGGGSELIEWDLERGCIKRTIASQGGSIWSIAANPSSSSLALGCEDGTVRILSIAHDTLTHSRHFDRVKCRMLSIAWGPPVPRVRSQSKNQKTDDSSDSEEEEEWIDSWLVTGGSDSSLRKWDVTTGRVIERMGVDKIRGERTLVWTVGVLGDGTIISGDSLGNVKFWDSRTCTQLYSFNAHGADVLCMTISPEGRAVYTAGVDQKVIQFSLVKISSTEKGPNSNQWTQTSSRRMHSHDIRALAIWPPYTPLSGHYRRQFTIDVAPILASGGLDMSVVLTPAALPTSTVVKVTNPLNTSTEATFEDAYHRKLPYVSYGTVRVARTARLISCVREAGLSVWRITKKPDGMEKEKEPEAHAEPDEEEFEPFAGGWEKVLEMDLNVHSNITNHEISDDGNWLAVSDLYESKLFSLRTDEHSQMVLKRVKDFSTILQAHIPASSTHVTSTGAAAFQFTPDSSRLVMSTALSSYILVIDLSGDNPRVLRRFDQHRMQDSIVHDRVIKGRAQVNGTKINGHAQLNGDGDVEMEDANAPSPDNGEESDSESDDEDVRSTVAVVSINRIAVSMDGQWLATSDSKARTHIFNLDLISHHCVLPTFPRTAQALVFDPMHPSVLLLAFPNNTVQIFDVEKRQFPVWGKELAVSLPKRFTYAHDSVLGVSFDPPGPGPHGATRYILFWGATWLFKVSLDTTVRTGGRKRRRDAPPPTPGPLSTPGPVTHGPHGLEEDKQWRDYKMVTTYRPIACCDFVGKDELVIVERPLVDVLLTLPPPFYKHKYGTS</sequence>
<dbReference type="Pfam" id="PF00400">
    <property type="entry name" value="WD40"/>
    <property type="match status" value="2"/>
</dbReference>
<dbReference type="InterPro" id="IPR015943">
    <property type="entry name" value="WD40/YVTN_repeat-like_dom_sf"/>
</dbReference>
<dbReference type="Proteomes" id="UP000807469">
    <property type="component" value="Unassembled WGS sequence"/>
</dbReference>
<accession>A0A9P6D1J6</accession>
<keyword evidence="1" id="KW-0853">WD repeat</keyword>
<dbReference type="SMART" id="SM00320">
    <property type="entry name" value="WD40"/>
    <property type="match status" value="7"/>
</dbReference>
<name>A0A9P6D1J6_9AGAR</name>
<protein>
    <submittedName>
        <fullName evidence="3">WD40 repeat-like protein</fullName>
    </submittedName>
</protein>
<dbReference type="PANTHER" id="PTHR44163:SF1">
    <property type="entry name" value="U3 SMALL NUCLEOLAR RNA-ASSOCIATED PROTEIN 4 HOMOLOG"/>
    <property type="match status" value="1"/>
</dbReference>
<organism evidence="3 4">
    <name type="scientific">Pholiota conissans</name>
    <dbReference type="NCBI Taxonomy" id="109636"/>
    <lineage>
        <taxon>Eukaryota</taxon>
        <taxon>Fungi</taxon>
        <taxon>Dikarya</taxon>
        <taxon>Basidiomycota</taxon>
        <taxon>Agaricomycotina</taxon>
        <taxon>Agaricomycetes</taxon>
        <taxon>Agaricomycetidae</taxon>
        <taxon>Agaricales</taxon>
        <taxon>Agaricineae</taxon>
        <taxon>Strophariaceae</taxon>
        <taxon>Pholiota</taxon>
    </lineage>
</organism>
<dbReference type="GO" id="GO:0000462">
    <property type="term" value="P:maturation of SSU-rRNA from tricistronic rRNA transcript (SSU-rRNA, 5.8S rRNA, LSU-rRNA)"/>
    <property type="evidence" value="ECO:0007669"/>
    <property type="project" value="InterPro"/>
</dbReference>
<dbReference type="GO" id="GO:0030686">
    <property type="term" value="C:90S preribosome"/>
    <property type="evidence" value="ECO:0007669"/>
    <property type="project" value="InterPro"/>
</dbReference>
<dbReference type="InterPro" id="IPR001680">
    <property type="entry name" value="WD40_rpt"/>
</dbReference>
<gene>
    <name evidence="3" type="ORF">BDN70DRAFT_877600</name>
</gene>
<dbReference type="GO" id="GO:0032040">
    <property type="term" value="C:small-subunit processome"/>
    <property type="evidence" value="ECO:0007669"/>
    <property type="project" value="TreeGrafter"/>
</dbReference>
<dbReference type="AlphaFoldDB" id="A0A9P6D1J6"/>
<evidence type="ECO:0000313" key="4">
    <source>
        <dbReference type="Proteomes" id="UP000807469"/>
    </source>
</evidence>
<dbReference type="SUPFAM" id="SSF50978">
    <property type="entry name" value="WD40 repeat-like"/>
    <property type="match status" value="1"/>
</dbReference>